<dbReference type="Proteomes" id="UP000676310">
    <property type="component" value="Unassembled WGS sequence"/>
</dbReference>
<feature type="signal peptide" evidence="1">
    <location>
        <begin position="1"/>
        <end position="19"/>
    </location>
</feature>
<sequence length="355" mass="36830">MVQFTGLTAVLALASTAYAQCGSGTPDARVTGSGNSFTATRGSTNLYTGSDYRLAIQRALDGISSGQRVSVIASGNIGASTITITSGKTFEGCGTITVAPRSGAGNIEVTDQSGVNIPYLTMAGSTYFGLRFSGTRDLTLGNINFNLREGMGIRFDRDRAANTNVRMGTITCTGGTSHCVETWNIDRLEIGSVIGRNVGESGLLIQKVTNANIGTVDCDNCGAGTGYAALRFANEAGRLNGAYSTNIRVTRVKARGGGRGIFCVSASGGVEIGTIDVANTGNNAILIENCYNVNIRAGTVNGGGEVRLAARTEFANSRDIAIAIRVDGTTVREDPCTVNPTRWSLTGNGGRTICT</sequence>
<dbReference type="GeneID" id="67017880"/>
<dbReference type="OrthoDB" id="5576103at2759"/>
<dbReference type="EMBL" id="CAJRGZ010000019">
    <property type="protein sequence ID" value="CAG5161466.1"/>
    <property type="molecule type" value="Genomic_DNA"/>
</dbReference>
<name>A0A8J2I2Z4_9PLEO</name>
<evidence type="ECO:0000256" key="1">
    <source>
        <dbReference type="SAM" id="SignalP"/>
    </source>
</evidence>
<dbReference type="AlphaFoldDB" id="A0A8J2I2Z4"/>
<feature type="chain" id="PRO_5035236104" description="Parallel beta-helix repeat protein" evidence="1">
    <location>
        <begin position="20"/>
        <end position="355"/>
    </location>
</feature>
<protein>
    <recommendedName>
        <fullName evidence="4">Parallel beta-helix repeat protein</fullName>
    </recommendedName>
</protein>
<keyword evidence="1" id="KW-0732">Signal</keyword>
<organism evidence="2 3">
    <name type="scientific">Alternaria atra</name>
    <dbReference type="NCBI Taxonomy" id="119953"/>
    <lineage>
        <taxon>Eukaryota</taxon>
        <taxon>Fungi</taxon>
        <taxon>Dikarya</taxon>
        <taxon>Ascomycota</taxon>
        <taxon>Pezizomycotina</taxon>
        <taxon>Dothideomycetes</taxon>
        <taxon>Pleosporomycetidae</taxon>
        <taxon>Pleosporales</taxon>
        <taxon>Pleosporineae</taxon>
        <taxon>Pleosporaceae</taxon>
        <taxon>Alternaria</taxon>
        <taxon>Alternaria sect. Ulocladioides</taxon>
    </lineage>
</organism>
<dbReference type="RefSeq" id="XP_043169591.1">
    <property type="nucleotide sequence ID" value="XM_043313656.1"/>
</dbReference>
<accession>A0A8J2I2Z4</accession>
<proteinExistence type="predicted"/>
<evidence type="ECO:0000313" key="3">
    <source>
        <dbReference type="Proteomes" id="UP000676310"/>
    </source>
</evidence>
<keyword evidence="3" id="KW-1185">Reference proteome</keyword>
<dbReference type="InterPro" id="IPR011050">
    <property type="entry name" value="Pectin_lyase_fold/virulence"/>
</dbReference>
<reference evidence="2" key="1">
    <citation type="submission" date="2021-05" db="EMBL/GenBank/DDBJ databases">
        <authorList>
            <person name="Stam R."/>
        </authorList>
    </citation>
    <scope>NUCLEOTIDE SEQUENCE</scope>
    <source>
        <strain evidence="2">CS162</strain>
    </source>
</reference>
<evidence type="ECO:0000313" key="2">
    <source>
        <dbReference type="EMBL" id="CAG5161466.1"/>
    </source>
</evidence>
<dbReference type="SUPFAM" id="SSF51126">
    <property type="entry name" value="Pectin lyase-like"/>
    <property type="match status" value="1"/>
</dbReference>
<comment type="caution">
    <text evidence="2">The sequence shown here is derived from an EMBL/GenBank/DDBJ whole genome shotgun (WGS) entry which is preliminary data.</text>
</comment>
<evidence type="ECO:0008006" key="4">
    <source>
        <dbReference type="Google" id="ProtNLM"/>
    </source>
</evidence>
<gene>
    <name evidence="2" type="ORF">ALTATR162_LOCUS6035</name>
</gene>